<dbReference type="EMBL" id="JAGDFM010000034">
    <property type="protein sequence ID" value="KAG7390235.1"/>
    <property type="molecule type" value="Genomic_DNA"/>
</dbReference>
<protein>
    <recommendedName>
        <fullName evidence="4">FYVE-type domain-containing protein</fullName>
    </recommendedName>
</protein>
<organism evidence="2 3">
    <name type="scientific">Phytophthora pseudosyringae</name>
    <dbReference type="NCBI Taxonomy" id="221518"/>
    <lineage>
        <taxon>Eukaryota</taxon>
        <taxon>Sar</taxon>
        <taxon>Stramenopiles</taxon>
        <taxon>Oomycota</taxon>
        <taxon>Peronosporomycetes</taxon>
        <taxon>Peronosporales</taxon>
        <taxon>Peronosporaceae</taxon>
        <taxon>Phytophthora</taxon>
    </lineage>
</organism>
<evidence type="ECO:0000313" key="2">
    <source>
        <dbReference type="EMBL" id="KAG7390235.1"/>
    </source>
</evidence>
<evidence type="ECO:0008006" key="4">
    <source>
        <dbReference type="Google" id="ProtNLM"/>
    </source>
</evidence>
<dbReference type="Proteomes" id="UP000694044">
    <property type="component" value="Unassembled WGS sequence"/>
</dbReference>
<evidence type="ECO:0000313" key="3">
    <source>
        <dbReference type="Proteomes" id="UP000694044"/>
    </source>
</evidence>
<dbReference type="OrthoDB" id="149538at2759"/>
<name>A0A8T1WAA4_9STRA</name>
<keyword evidence="3" id="KW-1185">Reference proteome</keyword>
<dbReference type="PANTHER" id="PTHR13510:SF44">
    <property type="entry name" value="RABENOSYN-5"/>
    <property type="match status" value="1"/>
</dbReference>
<accession>A0A8T1WAA4</accession>
<evidence type="ECO:0000256" key="1">
    <source>
        <dbReference type="SAM" id="MobiDB-lite"/>
    </source>
</evidence>
<sequence>MPAPLVNQLREMELTKADKETLLRLENELMTSYLKQYAQLLQRSKTDDRVDAKSPGSKWREICKAENLRVFEETSPEATTISSMMMRGTVVGSLDDVLFGVVAATDAAQRIKERVLRDGVEQSKVLHRLVQPTERDPTRHLPRFDHRIIDRGNRSVCVFYRQRTPTAVECYARGFFDLETEVKRDPIVNSGALQVVANRWLSHARITELSQMKKLAWRLKEHGDTGATPRKPSSIRSACSICNKSIGLLGSVKACGICRRSICARCCVKNLVCALDAVPTALGLSHESVSGSASSDATDAGKNLPRWQ</sequence>
<dbReference type="InterPro" id="IPR052727">
    <property type="entry name" value="Rab4/Rab5_effector"/>
</dbReference>
<gene>
    <name evidence="2" type="ORF">PHYPSEUDO_008373</name>
</gene>
<comment type="caution">
    <text evidence="2">The sequence shown here is derived from an EMBL/GenBank/DDBJ whole genome shotgun (WGS) entry which is preliminary data.</text>
</comment>
<dbReference type="PANTHER" id="PTHR13510">
    <property type="entry name" value="FYVE-FINGER-CONTAINING RAB5 EFFECTOR PROTEIN RABENOSYN-5-RELATED"/>
    <property type="match status" value="1"/>
</dbReference>
<dbReference type="AlphaFoldDB" id="A0A8T1WAA4"/>
<reference evidence="2" key="1">
    <citation type="submission" date="2021-02" db="EMBL/GenBank/DDBJ databases">
        <authorList>
            <person name="Palmer J.M."/>
        </authorList>
    </citation>
    <scope>NUCLEOTIDE SEQUENCE</scope>
    <source>
        <strain evidence="2">SCRP734</strain>
    </source>
</reference>
<feature type="region of interest" description="Disordered" evidence="1">
    <location>
        <begin position="287"/>
        <end position="308"/>
    </location>
</feature>
<proteinExistence type="predicted"/>